<evidence type="ECO:0008006" key="4">
    <source>
        <dbReference type="Google" id="ProtNLM"/>
    </source>
</evidence>
<dbReference type="Proteomes" id="UP000248961">
    <property type="component" value="Unassembled WGS sequence"/>
</dbReference>
<evidence type="ECO:0000313" key="3">
    <source>
        <dbReference type="Proteomes" id="UP000248961"/>
    </source>
</evidence>
<sequence length="410" mass="46225">MHFSHFECVPHAQFLQIAKHLDDQSLLALRLTSHEVKYLVEPLTWALFARSLETIETNLSYDSIWRIHYDLCRPRGNPLAQLVKRLAIRYPFTGPNTPFNRAAISSEIEDPLALREIRILRDDLEGALTRCRDFAFYLDSPAGPIDCIHSGDVVRVMFDVFNAARIPLRSLKIMTHLHRVRRGGGGGGGSCSGGRSRSHSRSSSIGSGSGIIEQPTTIQRQIMQLPNLTVPALHPECLGKLRKLHLHDDYFREFRGTSIVWELLECTPALEELRVVGARRVRPTGNILEALSTAQLASQRIRVFDVRKVEVTVGILQRCLLNMAERGLETLELRDVVLDARSGSWEDVLGCAWRECLDLSRLVLSGLGVRRDHCVRTMFRPGSSMIVSGSVLRVGEELRQLVQRARIMEI</sequence>
<dbReference type="AlphaFoldDB" id="A0A395I1G1"/>
<dbReference type="GeneID" id="37203248"/>
<proteinExistence type="predicted"/>
<name>A0A395I1G1_ASPHC</name>
<accession>A0A395I1G1</accession>
<dbReference type="RefSeq" id="XP_025552152.1">
    <property type="nucleotide sequence ID" value="XM_025698959.1"/>
</dbReference>
<dbReference type="VEuPathDB" id="FungiDB:BO97DRAFT_451058"/>
<evidence type="ECO:0000313" key="2">
    <source>
        <dbReference type="EMBL" id="RAL12998.1"/>
    </source>
</evidence>
<organism evidence="2 3">
    <name type="scientific">Aspergillus homomorphus (strain CBS 101889)</name>
    <dbReference type="NCBI Taxonomy" id="1450537"/>
    <lineage>
        <taxon>Eukaryota</taxon>
        <taxon>Fungi</taxon>
        <taxon>Dikarya</taxon>
        <taxon>Ascomycota</taxon>
        <taxon>Pezizomycotina</taxon>
        <taxon>Eurotiomycetes</taxon>
        <taxon>Eurotiomycetidae</taxon>
        <taxon>Eurotiales</taxon>
        <taxon>Aspergillaceae</taxon>
        <taxon>Aspergillus</taxon>
        <taxon>Aspergillus subgen. Circumdati</taxon>
    </lineage>
</organism>
<evidence type="ECO:0000256" key="1">
    <source>
        <dbReference type="SAM" id="MobiDB-lite"/>
    </source>
</evidence>
<keyword evidence="3" id="KW-1185">Reference proteome</keyword>
<gene>
    <name evidence="2" type="ORF">BO97DRAFT_451058</name>
</gene>
<reference evidence="2 3" key="1">
    <citation type="submission" date="2018-02" db="EMBL/GenBank/DDBJ databases">
        <title>The genomes of Aspergillus section Nigri reveals drivers in fungal speciation.</title>
        <authorList>
            <consortium name="DOE Joint Genome Institute"/>
            <person name="Vesth T.C."/>
            <person name="Nybo J."/>
            <person name="Theobald S."/>
            <person name="Brandl J."/>
            <person name="Frisvad J.C."/>
            <person name="Nielsen K.F."/>
            <person name="Lyhne E.K."/>
            <person name="Kogle M.E."/>
            <person name="Kuo A."/>
            <person name="Riley R."/>
            <person name="Clum A."/>
            <person name="Nolan M."/>
            <person name="Lipzen A."/>
            <person name="Salamov A."/>
            <person name="Henrissat B."/>
            <person name="Wiebenga A."/>
            <person name="De vries R.P."/>
            <person name="Grigoriev I.V."/>
            <person name="Mortensen U.H."/>
            <person name="Andersen M.R."/>
            <person name="Baker S.E."/>
        </authorList>
    </citation>
    <scope>NUCLEOTIDE SEQUENCE [LARGE SCALE GENOMIC DNA]</scope>
    <source>
        <strain evidence="2 3">CBS 101889</strain>
    </source>
</reference>
<feature type="compositionally biased region" description="Gly residues" evidence="1">
    <location>
        <begin position="183"/>
        <end position="192"/>
    </location>
</feature>
<feature type="region of interest" description="Disordered" evidence="1">
    <location>
        <begin position="182"/>
        <end position="211"/>
    </location>
</feature>
<dbReference type="EMBL" id="KZ824281">
    <property type="protein sequence ID" value="RAL12998.1"/>
    <property type="molecule type" value="Genomic_DNA"/>
</dbReference>
<protein>
    <recommendedName>
        <fullName evidence="4">F-box domain-containing protein</fullName>
    </recommendedName>
</protein>
<dbReference type="OrthoDB" id="4395377at2759"/>